<keyword evidence="1" id="KW-1133">Transmembrane helix</keyword>
<feature type="transmembrane region" description="Helical" evidence="1">
    <location>
        <begin position="260"/>
        <end position="281"/>
    </location>
</feature>
<dbReference type="EMBL" id="AMQM01002920">
    <property type="status" value="NOT_ANNOTATED_CDS"/>
    <property type="molecule type" value="Genomic_DNA"/>
</dbReference>
<dbReference type="Proteomes" id="UP000015101">
    <property type="component" value="Unassembled WGS sequence"/>
</dbReference>
<evidence type="ECO:0000256" key="1">
    <source>
        <dbReference type="SAM" id="Phobius"/>
    </source>
</evidence>
<proteinExistence type="predicted"/>
<organism evidence="3 4">
    <name type="scientific">Helobdella robusta</name>
    <name type="common">Californian leech</name>
    <dbReference type="NCBI Taxonomy" id="6412"/>
    <lineage>
        <taxon>Eukaryota</taxon>
        <taxon>Metazoa</taxon>
        <taxon>Spiralia</taxon>
        <taxon>Lophotrochozoa</taxon>
        <taxon>Annelida</taxon>
        <taxon>Clitellata</taxon>
        <taxon>Hirudinea</taxon>
        <taxon>Rhynchobdellida</taxon>
        <taxon>Glossiphoniidae</taxon>
        <taxon>Helobdella</taxon>
    </lineage>
</organism>
<dbReference type="EnsemblMetazoa" id="HelroT168236">
    <property type="protein sequence ID" value="HelroP168236"/>
    <property type="gene ID" value="HelroG168236"/>
</dbReference>
<evidence type="ECO:0000313" key="2">
    <source>
        <dbReference type="EMBL" id="ESO09274.1"/>
    </source>
</evidence>
<keyword evidence="1" id="KW-0812">Transmembrane</keyword>
<dbReference type="InParanoid" id="T1F0C4"/>
<dbReference type="AlphaFoldDB" id="T1F0C4"/>
<keyword evidence="4" id="KW-1185">Reference proteome</keyword>
<gene>
    <name evidence="3" type="primary">20202274</name>
    <name evidence="2" type="ORF">HELRODRAFT_168236</name>
</gene>
<dbReference type="CTD" id="20202274"/>
<evidence type="ECO:0000313" key="4">
    <source>
        <dbReference type="Proteomes" id="UP000015101"/>
    </source>
</evidence>
<reference evidence="2 4" key="2">
    <citation type="journal article" date="2013" name="Nature">
        <title>Insights into bilaterian evolution from three spiralian genomes.</title>
        <authorList>
            <person name="Simakov O."/>
            <person name="Marletaz F."/>
            <person name="Cho S.J."/>
            <person name="Edsinger-Gonzales E."/>
            <person name="Havlak P."/>
            <person name="Hellsten U."/>
            <person name="Kuo D.H."/>
            <person name="Larsson T."/>
            <person name="Lv J."/>
            <person name="Arendt D."/>
            <person name="Savage R."/>
            <person name="Osoegawa K."/>
            <person name="de Jong P."/>
            <person name="Grimwood J."/>
            <person name="Chapman J.A."/>
            <person name="Shapiro H."/>
            <person name="Aerts A."/>
            <person name="Otillar R.P."/>
            <person name="Terry A.Y."/>
            <person name="Boore J.L."/>
            <person name="Grigoriev I.V."/>
            <person name="Lindberg D.R."/>
            <person name="Seaver E.C."/>
            <person name="Weisblat D.A."/>
            <person name="Putnam N.H."/>
            <person name="Rokhsar D.S."/>
        </authorList>
    </citation>
    <scope>NUCLEOTIDE SEQUENCE</scope>
</reference>
<protein>
    <submittedName>
        <fullName evidence="2 3">Uncharacterized protein</fullName>
    </submittedName>
</protein>
<reference evidence="4" key="1">
    <citation type="submission" date="2012-12" db="EMBL/GenBank/DDBJ databases">
        <authorList>
            <person name="Hellsten U."/>
            <person name="Grimwood J."/>
            <person name="Chapman J.A."/>
            <person name="Shapiro H."/>
            <person name="Aerts A."/>
            <person name="Otillar R.P."/>
            <person name="Terry A.Y."/>
            <person name="Boore J.L."/>
            <person name="Simakov O."/>
            <person name="Marletaz F."/>
            <person name="Cho S.-J."/>
            <person name="Edsinger-Gonzales E."/>
            <person name="Havlak P."/>
            <person name="Kuo D.-H."/>
            <person name="Larsson T."/>
            <person name="Lv J."/>
            <person name="Arendt D."/>
            <person name="Savage R."/>
            <person name="Osoegawa K."/>
            <person name="de Jong P."/>
            <person name="Lindberg D.R."/>
            <person name="Seaver E.C."/>
            <person name="Weisblat D.A."/>
            <person name="Putnam N.H."/>
            <person name="Grigoriev I.V."/>
            <person name="Rokhsar D.S."/>
        </authorList>
    </citation>
    <scope>NUCLEOTIDE SEQUENCE</scope>
</reference>
<keyword evidence="1" id="KW-0472">Membrane</keyword>
<dbReference type="HOGENOM" id="CLU_987906_0_0_1"/>
<reference evidence="3" key="3">
    <citation type="submission" date="2015-06" db="UniProtKB">
        <authorList>
            <consortium name="EnsemblMetazoa"/>
        </authorList>
    </citation>
    <scope>IDENTIFICATION</scope>
</reference>
<accession>T1F0C4</accession>
<evidence type="ECO:0000313" key="3">
    <source>
        <dbReference type="EnsemblMetazoa" id="HelroP168236"/>
    </source>
</evidence>
<dbReference type="EMBL" id="KB095959">
    <property type="protein sequence ID" value="ESO09274.1"/>
    <property type="molecule type" value="Genomic_DNA"/>
</dbReference>
<dbReference type="GeneID" id="20202274"/>
<dbReference type="KEGG" id="hro:HELRODRAFT_168236"/>
<dbReference type="RefSeq" id="XP_009012367.1">
    <property type="nucleotide sequence ID" value="XM_009014119.1"/>
</dbReference>
<sequence>MFNEKLKDMENFFNVYKSELVSIVNNLNIKLSANDKTRSDFVNISDNNIFNKNTLKPISKPISTWADKPLVSQTEVDDSATDNDSNFIEVSSRRNKRKKDVISPFKPLTKEPDSRKNKIFGSSISSKLKASKQIDEKIKKKVFYLGNVAICGKETVENHLTENGIKKPQKLLMDDKNGLAAVDPDGFTNMFDTTSSMYYTVDTIPVDFGLNVNNNFSVLHFNARSLLLKLNDLNCLPRNINNLKVISISETWLDDKTSNMASYMLIFLTTHLFSLFAIILVS</sequence>
<name>T1F0C4_HELRO</name>